<feature type="chain" id="PRO_5022787881" description="Cutinase" evidence="4">
    <location>
        <begin position="25"/>
        <end position="284"/>
    </location>
</feature>
<dbReference type="PANTHER" id="PTHR33630">
    <property type="entry name" value="CUTINASE RV1984C-RELATED-RELATED"/>
    <property type="match status" value="1"/>
</dbReference>
<name>A0A5B0NKB4_PUCGR</name>
<gene>
    <name evidence="5" type="ORF">PGT21_026235</name>
</gene>
<reference evidence="5 6" key="1">
    <citation type="submission" date="2019-05" db="EMBL/GenBank/DDBJ databases">
        <title>Emergence of the Ug99 lineage of the wheat stem rust pathogen through somatic hybridization.</title>
        <authorList>
            <person name="Li F."/>
            <person name="Upadhyaya N.M."/>
            <person name="Sperschneider J."/>
            <person name="Matny O."/>
            <person name="Nguyen-Phuc H."/>
            <person name="Mago R."/>
            <person name="Raley C."/>
            <person name="Miller M.E."/>
            <person name="Silverstein K.A.T."/>
            <person name="Henningsen E."/>
            <person name="Hirsch C.D."/>
            <person name="Visser B."/>
            <person name="Pretorius Z.A."/>
            <person name="Steffenson B.J."/>
            <person name="Schwessinger B."/>
            <person name="Dodds P.N."/>
            <person name="Figueroa M."/>
        </authorList>
    </citation>
    <scope>NUCLEOTIDE SEQUENCE [LARGE SCALE GENOMIC DNA]</scope>
    <source>
        <strain evidence="5">21-0</strain>
    </source>
</reference>
<dbReference type="Pfam" id="PF01083">
    <property type="entry name" value="Cutinase"/>
    <property type="match status" value="1"/>
</dbReference>
<dbReference type="SUPFAM" id="SSF53474">
    <property type="entry name" value="alpha/beta-Hydrolases"/>
    <property type="match status" value="1"/>
</dbReference>
<dbReference type="EMBL" id="VSWC01000093">
    <property type="protein sequence ID" value="KAA1089657.1"/>
    <property type="molecule type" value="Genomic_DNA"/>
</dbReference>
<protein>
    <recommendedName>
        <fullName evidence="7">Cutinase</fullName>
    </recommendedName>
</protein>
<dbReference type="InterPro" id="IPR000675">
    <property type="entry name" value="Cutinase/axe"/>
</dbReference>
<sequence>MNFLRLKSLSFLLVALSNERLIGADEHVHVRRQFDLSQFGGMNLANLAGPGGGFGSSGSPASFGNNFKDLPSAPGGEKTNAETGDSSAGCKAYHLLGARGTSEMSGSIAYNGLEQKVLEAIPGGMKEELQSSSAGDYTVGVAMEAEAAIKMINAQLAKCPKTLYVLVGYSRGAMVQTQILTSLKIPVANIAAVVMFGNPYFRAGLPQNKCDAKSGAGVAVAISPKLPESLVDLVCDCCATGDMICQTVGSMVTHLEYGDKFGSLTSEFVIQKLKAKLAVTHEKS</sequence>
<dbReference type="GO" id="GO:0052689">
    <property type="term" value="F:carboxylic ester hydrolase activity"/>
    <property type="evidence" value="ECO:0007669"/>
    <property type="project" value="UniProtKB-ARBA"/>
</dbReference>
<dbReference type="InterPro" id="IPR029058">
    <property type="entry name" value="AB_hydrolase_fold"/>
</dbReference>
<dbReference type="SMART" id="SM01110">
    <property type="entry name" value="Cutinase"/>
    <property type="match status" value="1"/>
</dbReference>
<dbReference type="OrthoDB" id="2586582at2759"/>
<dbReference type="PANTHER" id="PTHR33630:SF9">
    <property type="entry name" value="CUTINASE 4"/>
    <property type="match status" value="1"/>
</dbReference>
<feature type="signal peptide" evidence="4">
    <location>
        <begin position="1"/>
        <end position="24"/>
    </location>
</feature>
<evidence type="ECO:0000256" key="2">
    <source>
        <dbReference type="ARBA" id="ARBA00023157"/>
    </source>
</evidence>
<dbReference type="Gene3D" id="3.40.50.1820">
    <property type="entry name" value="alpha/beta hydrolase"/>
    <property type="match status" value="1"/>
</dbReference>
<dbReference type="AlphaFoldDB" id="A0A5B0NKB4"/>
<feature type="region of interest" description="Disordered" evidence="3">
    <location>
        <begin position="65"/>
        <end position="86"/>
    </location>
</feature>
<evidence type="ECO:0000256" key="3">
    <source>
        <dbReference type="SAM" id="MobiDB-lite"/>
    </source>
</evidence>
<evidence type="ECO:0000313" key="5">
    <source>
        <dbReference type="EMBL" id="KAA1089657.1"/>
    </source>
</evidence>
<keyword evidence="1" id="KW-0378">Hydrolase</keyword>
<organism evidence="5 6">
    <name type="scientific">Puccinia graminis f. sp. tritici</name>
    <dbReference type="NCBI Taxonomy" id="56615"/>
    <lineage>
        <taxon>Eukaryota</taxon>
        <taxon>Fungi</taxon>
        <taxon>Dikarya</taxon>
        <taxon>Basidiomycota</taxon>
        <taxon>Pucciniomycotina</taxon>
        <taxon>Pucciniomycetes</taxon>
        <taxon>Pucciniales</taxon>
        <taxon>Pucciniaceae</taxon>
        <taxon>Puccinia</taxon>
    </lineage>
</organism>
<evidence type="ECO:0000256" key="4">
    <source>
        <dbReference type="SAM" id="SignalP"/>
    </source>
</evidence>
<accession>A0A5B0NKB4</accession>
<evidence type="ECO:0000313" key="6">
    <source>
        <dbReference type="Proteomes" id="UP000324748"/>
    </source>
</evidence>
<keyword evidence="6" id="KW-1185">Reference proteome</keyword>
<evidence type="ECO:0000256" key="1">
    <source>
        <dbReference type="ARBA" id="ARBA00022801"/>
    </source>
</evidence>
<evidence type="ECO:0008006" key="7">
    <source>
        <dbReference type="Google" id="ProtNLM"/>
    </source>
</evidence>
<dbReference type="Proteomes" id="UP000324748">
    <property type="component" value="Unassembled WGS sequence"/>
</dbReference>
<keyword evidence="2" id="KW-1015">Disulfide bond</keyword>
<comment type="caution">
    <text evidence="5">The sequence shown here is derived from an EMBL/GenBank/DDBJ whole genome shotgun (WGS) entry which is preliminary data.</text>
</comment>
<keyword evidence="4" id="KW-0732">Signal</keyword>
<proteinExistence type="predicted"/>